<organism evidence="2 3">
    <name type="scientific">Chromobacterium violaceum</name>
    <dbReference type="NCBI Taxonomy" id="536"/>
    <lineage>
        <taxon>Bacteria</taxon>
        <taxon>Pseudomonadati</taxon>
        <taxon>Pseudomonadota</taxon>
        <taxon>Betaproteobacteria</taxon>
        <taxon>Neisseriales</taxon>
        <taxon>Chromobacteriaceae</taxon>
        <taxon>Chromobacterium</taxon>
    </lineage>
</organism>
<accession>A0A3S4HH89</accession>
<feature type="compositionally biased region" description="Basic and acidic residues" evidence="1">
    <location>
        <begin position="20"/>
        <end position="31"/>
    </location>
</feature>
<gene>
    <name evidence="2" type="ORF">NCTC9695_02307</name>
</gene>
<evidence type="ECO:0000256" key="1">
    <source>
        <dbReference type="SAM" id="MobiDB-lite"/>
    </source>
</evidence>
<dbReference type="Proteomes" id="UP000275777">
    <property type="component" value="Chromosome"/>
</dbReference>
<reference evidence="2 3" key="1">
    <citation type="submission" date="2018-12" db="EMBL/GenBank/DDBJ databases">
        <authorList>
            <consortium name="Pathogen Informatics"/>
        </authorList>
    </citation>
    <scope>NUCLEOTIDE SEQUENCE [LARGE SCALE GENOMIC DNA]</scope>
    <source>
        <strain evidence="2 3">NCTC9695</strain>
    </source>
</reference>
<sequence>MSMQDHDRTEQGMTSLAVTRHLDGASRPDWDRVAEETPVALVFNGISHAVMMATPLDLERLAVASR</sequence>
<feature type="compositionally biased region" description="Basic and acidic residues" evidence="1">
    <location>
        <begin position="1"/>
        <end position="10"/>
    </location>
</feature>
<dbReference type="SUPFAM" id="SSF53927">
    <property type="entry name" value="Cytidine deaminase-like"/>
    <property type="match status" value="1"/>
</dbReference>
<dbReference type="EMBL" id="LR134182">
    <property type="protein sequence ID" value="VEB41865.1"/>
    <property type="molecule type" value="Genomic_DNA"/>
</dbReference>
<evidence type="ECO:0000313" key="2">
    <source>
        <dbReference type="EMBL" id="VEB41865.1"/>
    </source>
</evidence>
<proteinExistence type="predicted"/>
<dbReference type="AlphaFoldDB" id="A0A3S4HH89"/>
<name>A0A3S4HH89_CHRVL</name>
<protein>
    <submittedName>
        <fullName evidence="2">Formate dehydrogenase accessory protein</fullName>
    </submittedName>
</protein>
<evidence type="ECO:0000313" key="3">
    <source>
        <dbReference type="Proteomes" id="UP000275777"/>
    </source>
</evidence>
<dbReference type="Gene3D" id="3.10.20.10">
    <property type="match status" value="1"/>
</dbReference>
<dbReference type="InterPro" id="IPR016193">
    <property type="entry name" value="Cytidine_deaminase-like"/>
</dbReference>
<feature type="region of interest" description="Disordered" evidence="1">
    <location>
        <begin position="1"/>
        <end position="31"/>
    </location>
</feature>
<dbReference type="GO" id="GO:0003824">
    <property type="term" value="F:catalytic activity"/>
    <property type="evidence" value="ECO:0007669"/>
    <property type="project" value="InterPro"/>
</dbReference>